<comment type="similarity">
    <text evidence="1">Belongs to the UPF0336 family.</text>
</comment>
<dbReference type="CDD" id="cd03441">
    <property type="entry name" value="R_hydratase_like"/>
    <property type="match status" value="1"/>
</dbReference>
<accession>A0ABS3I6T8</accession>
<organism evidence="4 5">
    <name type="scientific">Myceligenerans salitolerans</name>
    <dbReference type="NCBI Taxonomy" id="1230528"/>
    <lineage>
        <taxon>Bacteria</taxon>
        <taxon>Bacillati</taxon>
        <taxon>Actinomycetota</taxon>
        <taxon>Actinomycetes</taxon>
        <taxon>Micrococcales</taxon>
        <taxon>Promicromonosporaceae</taxon>
        <taxon>Myceligenerans</taxon>
    </lineage>
</organism>
<comment type="caution">
    <text evidence="4">The sequence shown here is derived from an EMBL/GenBank/DDBJ whole genome shotgun (WGS) entry which is preliminary data.</text>
</comment>
<dbReference type="InterPro" id="IPR016709">
    <property type="entry name" value="HadA-like"/>
</dbReference>
<dbReference type="EMBL" id="JAFMPK010000027">
    <property type="protein sequence ID" value="MBO0608719.1"/>
    <property type="molecule type" value="Genomic_DNA"/>
</dbReference>
<reference evidence="5" key="2">
    <citation type="submission" date="2023-07" db="EMBL/GenBank/DDBJ databases">
        <title>Myceligenerans salitolerans sp. nov., a halotolerant actinomycete isolated from a salt lake in Xinjiang, China.</title>
        <authorList>
            <person name="Guan T."/>
        </authorList>
    </citation>
    <scope>NUCLEOTIDE SEQUENCE [LARGE SCALE GENOMIC DNA]</scope>
    <source>
        <strain evidence="5">XHU 5031</strain>
    </source>
</reference>
<evidence type="ECO:0000256" key="1">
    <source>
        <dbReference type="HAMAP-Rule" id="MF_00799"/>
    </source>
</evidence>
<dbReference type="InterPro" id="IPR029069">
    <property type="entry name" value="HotDog_dom_sf"/>
</dbReference>
<protein>
    <recommendedName>
        <fullName evidence="1">UPF0336 protein J0911_06695</fullName>
    </recommendedName>
</protein>
<dbReference type="Proteomes" id="UP000664617">
    <property type="component" value="Unassembled WGS sequence"/>
</dbReference>
<feature type="region of interest" description="Disordered" evidence="2">
    <location>
        <begin position="130"/>
        <end position="157"/>
    </location>
</feature>
<dbReference type="SUPFAM" id="SSF54637">
    <property type="entry name" value="Thioesterase/thiol ester dehydrase-isomerase"/>
    <property type="match status" value="1"/>
</dbReference>
<keyword evidence="5" id="KW-1185">Reference proteome</keyword>
<reference evidence="4 5" key="1">
    <citation type="submission" date="2021-03" db="EMBL/GenBank/DDBJ databases">
        <authorList>
            <person name="Xin L."/>
        </authorList>
    </citation>
    <scope>NUCLEOTIDE SEQUENCE [LARGE SCALE GENOMIC DNA]</scope>
    <source>
        <strain evidence="4 5">XHU 5031</strain>
    </source>
</reference>
<dbReference type="InterPro" id="IPR039569">
    <property type="entry name" value="FAS1-like_DH_region"/>
</dbReference>
<evidence type="ECO:0000313" key="5">
    <source>
        <dbReference type="Proteomes" id="UP000664617"/>
    </source>
</evidence>
<proteinExistence type="inferred from homology"/>
<dbReference type="Gene3D" id="3.10.129.10">
    <property type="entry name" value="Hotdog Thioesterase"/>
    <property type="match status" value="1"/>
</dbReference>
<gene>
    <name evidence="4" type="ORF">J0911_06695</name>
</gene>
<evidence type="ECO:0000313" key="4">
    <source>
        <dbReference type="EMBL" id="MBO0608719.1"/>
    </source>
</evidence>
<name>A0ABS3I6T8_9MICO</name>
<evidence type="ECO:0000259" key="3">
    <source>
        <dbReference type="Pfam" id="PF13452"/>
    </source>
</evidence>
<dbReference type="RefSeq" id="WP_207274661.1">
    <property type="nucleotide sequence ID" value="NZ_JAFMPK010000027.1"/>
</dbReference>
<feature type="domain" description="FAS1-like dehydratase" evidence="3">
    <location>
        <begin position="7"/>
        <end position="127"/>
    </location>
</feature>
<dbReference type="PIRSF" id="PIRSF018072">
    <property type="entry name" value="UCP018072"/>
    <property type="match status" value="1"/>
</dbReference>
<dbReference type="Pfam" id="PF13452">
    <property type="entry name" value="FAS1_DH_region"/>
    <property type="match status" value="1"/>
</dbReference>
<evidence type="ECO:0000256" key="2">
    <source>
        <dbReference type="SAM" id="MobiDB-lite"/>
    </source>
</evidence>
<sequence length="169" mass="17629">MANPDFQGREYPATVPYAVGREKIREFAEAVGATDPAHHDLVAARGLGYPDLVAPPTFAVVIAQRSEGQYVTDPAAGIDFSRVVHADERFTHHRPIVAGDELVTVLHVDSVTSRGPLSMVTTRCEIFAAPGTGAENGSPAPGGVDAGSDRPGTPVATVTSTLAIRGEDA</sequence>
<dbReference type="HAMAP" id="MF_00799">
    <property type="entry name" value="UPF0336"/>
    <property type="match status" value="1"/>
</dbReference>